<reference evidence="1" key="2">
    <citation type="submission" date="2021-09" db="EMBL/GenBank/DDBJ databases">
        <authorList>
            <person name="Gilroy R."/>
        </authorList>
    </citation>
    <scope>NUCLEOTIDE SEQUENCE</scope>
    <source>
        <strain evidence="1">1647</strain>
    </source>
</reference>
<protein>
    <submittedName>
        <fullName evidence="1">N-6 DNA methylase</fullName>
    </submittedName>
</protein>
<dbReference type="Proteomes" id="UP000775129">
    <property type="component" value="Unassembled WGS sequence"/>
</dbReference>
<accession>A0A921GKS0</accession>
<evidence type="ECO:0000313" key="2">
    <source>
        <dbReference type="Proteomes" id="UP000775129"/>
    </source>
</evidence>
<keyword evidence="1" id="KW-0489">Methyltransferase</keyword>
<dbReference type="GO" id="GO:0032259">
    <property type="term" value="P:methylation"/>
    <property type="evidence" value="ECO:0007669"/>
    <property type="project" value="UniProtKB-KW"/>
</dbReference>
<name>A0A921GKS0_9MICO</name>
<organism evidence="1 2">
    <name type="scientific">Brachybacterium paraconglomeratum</name>
    <dbReference type="NCBI Taxonomy" id="173362"/>
    <lineage>
        <taxon>Bacteria</taxon>
        <taxon>Bacillati</taxon>
        <taxon>Actinomycetota</taxon>
        <taxon>Actinomycetes</taxon>
        <taxon>Micrococcales</taxon>
        <taxon>Dermabacteraceae</taxon>
        <taxon>Brachybacterium</taxon>
    </lineage>
</organism>
<dbReference type="EMBL" id="DYWO01000064">
    <property type="protein sequence ID" value="HJF48587.1"/>
    <property type="molecule type" value="Genomic_DNA"/>
</dbReference>
<proteinExistence type="predicted"/>
<feature type="non-terminal residue" evidence="1">
    <location>
        <position position="76"/>
    </location>
</feature>
<keyword evidence="1" id="KW-0808">Transferase</keyword>
<reference evidence="1" key="1">
    <citation type="journal article" date="2021" name="PeerJ">
        <title>Extensive microbial diversity within the chicken gut microbiome revealed by metagenomics and culture.</title>
        <authorList>
            <person name="Gilroy R."/>
            <person name="Ravi A."/>
            <person name="Getino M."/>
            <person name="Pursley I."/>
            <person name="Horton D.L."/>
            <person name="Alikhan N.F."/>
            <person name="Baker D."/>
            <person name="Gharbi K."/>
            <person name="Hall N."/>
            <person name="Watson M."/>
            <person name="Adriaenssens E.M."/>
            <person name="Foster-Nyarko E."/>
            <person name="Jarju S."/>
            <person name="Secka A."/>
            <person name="Antonio M."/>
            <person name="Oren A."/>
            <person name="Chaudhuri R.R."/>
            <person name="La Ragione R."/>
            <person name="Hildebrand F."/>
            <person name="Pallen M.J."/>
        </authorList>
    </citation>
    <scope>NUCLEOTIDE SEQUENCE</scope>
    <source>
        <strain evidence="1">1647</strain>
    </source>
</reference>
<gene>
    <name evidence="1" type="ORF">K8W24_02135</name>
</gene>
<evidence type="ECO:0000313" key="1">
    <source>
        <dbReference type="EMBL" id="HJF48587.1"/>
    </source>
</evidence>
<sequence>MTQLTHDLVLEVLEGCTASALAEARELGAVRTVSATELMLRTDDLDAARSLRRVVAASTSLTVPARRPRELMETSV</sequence>
<dbReference type="AlphaFoldDB" id="A0A921GKS0"/>
<dbReference type="GO" id="GO:0008168">
    <property type="term" value="F:methyltransferase activity"/>
    <property type="evidence" value="ECO:0007669"/>
    <property type="project" value="UniProtKB-KW"/>
</dbReference>
<comment type="caution">
    <text evidence="1">The sequence shown here is derived from an EMBL/GenBank/DDBJ whole genome shotgun (WGS) entry which is preliminary data.</text>
</comment>